<dbReference type="AlphaFoldDB" id="A0AAU9JCI6"/>
<dbReference type="Gene3D" id="2.120.10.80">
    <property type="entry name" value="Kelch-type beta propeller"/>
    <property type="match status" value="1"/>
</dbReference>
<name>A0AAU9JCI6_9CILI</name>
<keyword evidence="2" id="KW-1185">Reference proteome</keyword>
<dbReference type="EMBL" id="CAJZBQ010000033">
    <property type="protein sequence ID" value="CAG9323218.1"/>
    <property type="molecule type" value="Genomic_DNA"/>
</dbReference>
<dbReference type="InterPro" id="IPR015915">
    <property type="entry name" value="Kelch-typ_b-propeller"/>
</dbReference>
<reference evidence="1" key="1">
    <citation type="submission" date="2021-09" db="EMBL/GenBank/DDBJ databases">
        <authorList>
            <consortium name="AG Swart"/>
            <person name="Singh M."/>
            <person name="Singh A."/>
            <person name="Seah K."/>
            <person name="Emmerich C."/>
        </authorList>
    </citation>
    <scope>NUCLEOTIDE SEQUENCE</scope>
    <source>
        <strain evidence="1">ATCC30299</strain>
    </source>
</reference>
<accession>A0AAU9JCI6</accession>
<dbReference type="InterPro" id="IPR011043">
    <property type="entry name" value="Gal_Oxase/kelch_b-propeller"/>
</dbReference>
<dbReference type="Proteomes" id="UP001162131">
    <property type="component" value="Unassembled WGS sequence"/>
</dbReference>
<evidence type="ECO:0000313" key="2">
    <source>
        <dbReference type="Proteomes" id="UP001162131"/>
    </source>
</evidence>
<protein>
    <submittedName>
        <fullName evidence="1">Uncharacterized protein</fullName>
    </submittedName>
</protein>
<organism evidence="1 2">
    <name type="scientific">Blepharisma stoltei</name>
    <dbReference type="NCBI Taxonomy" id="1481888"/>
    <lineage>
        <taxon>Eukaryota</taxon>
        <taxon>Sar</taxon>
        <taxon>Alveolata</taxon>
        <taxon>Ciliophora</taxon>
        <taxon>Postciliodesmatophora</taxon>
        <taxon>Heterotrichea</taxon>
        <taxon>Heterotrichida</taxon>
        <taxon>Blepharismidae</taxon>
        <taxon>Blepharisma</taxon>
    </lineage>
</organism>
<evidence type="ECO:0000313" key="1">
    <source>
        <dbReference type="EMBL" id="CAG9323218.1"/>
    </source>
</evidence>
<dbReference type="SUPFAM" id="SSF50965">
    <property type="entry name" value="Galactose oxidase, central domain"/>
    <property type="match status" value="1"/>
</dbReference>
<gene>
    <name evidence="1" type="ORF">BSTOLATCC_MIC33119</name>
</gene>
<sequence>MSEAHCFSPCCSNAPIIYCDCADSFTFICEEHAIPHCESEGLHHYSKIFTKINEESRNSAIETVYYLEAELEKIRSTILQESSSLITHIQQVTENALNNLKMCDEQLKEIISQISQMNEINNSKPLGFAESLLKIKPEEMCKVREKKLPKLYLNKISQNAVERLFRLDSLEKICQGFTQKRSGVYKDSLPMKTNTIKFVWSCSGKKISYFDAESQNAYQVDITNVDQNLDQYGSKCLLPDGSLFYYGNGAHFIITASNEIKEITMLSECLNGCSVYFDGFVYALAGSPPCSQKYNLSTSEWTNLATFPINGIYSSCALYEDFIFVGGRDSTKAVYYDIINNSYSEIPLTLGTMTSKTFLVRKESIFLLEFSKQIYECKGDFNSWVSIGTCENVDGNAPVIGYSVHHKKKIYFVNYYGIYAFDLIKKNVEQVKTLPDSSSTNWT</sequence>
<proteinExistence type="predicted"/>
<comment type="caution">
    <text evidence="1">The sequence shown here is derived from an EMBL/GenBank/DDBJ whole genome shotgun (WGS) entry which is preliminary data.</text>
</comment>